<comment type="caution">
    <text evidence="2">The sequence shown here is derived from an EMBL/GenBank/DDBJ whole genome shotgun (WGS) entry which is preliminary data.</text>
</comment>
<reference evidence="2" key="1">
    <citation type="submission" date="2020-05" db="EMBL/GenBank/DDBJ databases">
        <title>Mycena genomes resolve the evolution of fungal bioluminescence.</title>
        <authorList>
            <person name="Tsai I.J."/>
        </authorList>
    </citation>
    <scope>NUCLEOTIDE SEQUENCE</scope>
    <source>
        <strain evidence="2">160909Yilan</strain>
    </source>
</reference>
<evidence type="ECO:0000313" key="2">
    <source>
        <dbReference type="EMBL" id="KAF7345150.1"/>
    </source>
</evidence>
<proteinExistence type="predicted"/>
<gene>
    <name evidence="2" type="ORF">MSAN_01891200</name>
</gene>
<dbReference type="AlphaFoldDB" id="A0A8H6XNR7"/>
<keyword evidence="3" id="KW-1185">Reference proteome</keyword>
<evidence type="ECO:0000256" key="1">
    <source>
        <dbReference type="SAM" id="MobiDB-lite"/>
    </source>
</evidence>
<protein>
    <submittedName>
        <fullName evidence="2">Uncharacterized protein</fullName>
    </submittedName>
</protein>
<evidence type="ECO:0000313" key="3">
    <source>
        <dbReference type="Proteomes" id="UP000623467"/>
    </source>
</evidence>
<name>A0A8H6XNR7_9AGAR</name>
<accession>A0A8H6XNR7</accession>
<feature type="region of interest" description="Disordered" evidence="1">
    <location>
        <begin position="39"/>
        <end position="82"/>
    </location>
</feature>
<sequence>MAATSKMRALRVHDPDPIASMRCPRGHLSGSPLLRAIESAGGGDSETKVVRVGGEGGRPYGRRGRGRNVRGGGGVRDAESEAEGSVRLKSIQEVLIRGRGSFCALPSLSRPMLPLQHYGLDTSGGMPTFRSPRSKIVLRLPNAVLGVVRVPTAVVDLATILRYRRRSQPSLRRMVVALYRACRPLLRPTTPAVASHSTRAIGADDDVGGMWADGGWWA</sequence>
<organism evidence="2 3">
    <name type="scientific">Mycena sanguinolenta</name>
    <dbReference type="NCBI Taxonomy" id="230812"/>
    <lineage>
        <taxon>Eukaryota</taxon>
        <taxon>Fungi</taxon>
        <taxon>Dikarya</taxon>
        <taxon>Basidiomycota</taxon>
        <taxon>Agaricomycotina</taxon>
        <taxon>Agaricomycetes</taxon>
        <taxon>Agaricomycetidae</taxon>
        <taxon>Agaricales</taxon>
        <taxon>Marasmiineae</taxon>
        <taxon>Mycenaceae</taxon>
        <taxon>Mycena</taxon>
    </lineage>
</organism>
<dbReference type="Proteomes" id="UP000623467">
    <property type="component" value="Unassembled WGS sequence"/>
</dbReference>
<dbReference type="EMBL" id="JACAZH010000020">
    <property type="protein sequence ID" value="KAF7345150.1"/>
    <property type="molecule type" value="Genomic_DNA"/>
</dbReference>